<dbReference type="EMBL" id="BJLF01000004">
    <property type="protein sequence ID" value="GEA50199.1"/>
    <property type="molecule type" value="Genomic_DNA"/>
</dbReference>
<dbReference type="AlphaFoldDB" id="A0A4Y3HSS5"/>
<feature type="compositionally biased region" description="Gly residues" evidence="1">
    <location>
        <begin position="31"/>
        <end position="48"/>
    </location>
</feature>
<accession>A0A4Y3HSS5</accession>
<gene>
    <name evidence="3" type="ORF">VIN01S_10030</name>
</gene>
<keyword evidence="4" id="KW-1185">Reference proteome</keyword>
<proteinExistence type="predicted"/>
<evidence type="ECO:0000313" key="3">
    <source>
        <dbReference type="EMBL" id="GEA50199.1"/>
    </source>
</evidence>
<dbReference type="InterPro" id="IPR013320">
    <property type="entry name" value="ConA-like_dom_sf"/>
</dbReference>
<dbReference type="SUPFAM" id="SSF49899">
    <property type="entry name" value="Concanavalin A-like lectins/glucanases"/>
    <property type="match status" value="1"/>
</dbReference>
<dbReference type="RefSeq" id="WP_141344598.1">
    <property type="nucleotide sequence ID" value="NZ_BJLF01000004.1"/>
</dbReference>
<dbReference type="Proteomes" id="UP000318717">
    <property type="component" value="Unassembled WGS sequence"/>
</dbReference>
<sequence length="484" mass="51968">MKVSKTAIAVALSSAFLFGCDFDVGSENSATGGGTGGGDTGGGTGGGDEIVPGANYFVQIQDNFVQGSGQLRVKLSESKSDTAVDNIPEGFLTVDLTYQDGVREDGRPETENAYIQIHTADASNSGLRGEVVLGGGKVKYRDPASGLTDAGGTYTEGEELKVKATWTTDSFSFTINDQEYGPFDVASTNPVENITLKVGDNSGKSNHEMLADNFKIYQGNESENELIFEDDFDAGYGNGHDLNGVRYNRAEDVMVISLGGENNPDEDNNDGAVDMPAGKYVALHDDNDEVNDAGELRYSLGTSERIHEQGKASVYIKNPSDQSAVFTVFGVDDQLKDVGQIISVRLREDGRVYHRPATSDTWTETGTTINASDWNKLSVDWDTNSGNNYNLYVNGNLIGEYERRITQANVSTRYVAVQVGTGNSDTITNGHTIDLDNLALYSDTAGKTALHMDDFEGFALGTDLGADPSTTEYDKSGYNAIVQE</sequence>
<dbReference type="OrthoDB" id="5906392at2"/>
<protein>
    <submittedName>
        <fullName evidence="3">Uncharacterized protein</fullName>
    </submittedName>
</protein>
<keyword evidence="2" id="KW-0732">Signal</keyword>
<reference evidence="3 4" key="1">
    <citation type="submission" date="2019-06" db="EMBL/GenBank/DDBJ databases">
        <title>Whole genome shotgun sequence of Vibrio inusitatus NBRC 102082.</title>
        <authorList>
            <person name="Hosoyama A."/>
            <person name="Uohara A."/>
            <person name="Ohji S."/>
            <person name="Ichikawa N."/>
        </authorList>
    </citation>
    <scope>NUCLEOTIDE SEQUENCE [LARGE SCALE GENOMIC DNA]</scope>
    <source>
        <strain evidence="3 4">NBRC 102082</strain>
    </source>
</reference>
<evidence type="ECO:0000313" key="4">
    <source>
        <dbReference type="Proteomes" id="UP000318717"/>
    </source>
</evidence>
<organism evidence="3 4">
    <name type="scientific">Vibrio inusitatus NBRC 102082</name>
    <dbReference type="NCBI Taxonomy" id="1219070"/>
    <lineage>
        <taxon>Bacteria</taxon>
        <taxon>Pseudomonadati</taxon>
        <taxon>Pseudomonadota</taxon>
        <taxon>Gammaproteobacteria</taxon>
        <taxon>Vibrionales</taxon>
        <taxon>Vibrionaceae</taxon>
        <taxon>Vibrio</taxon>
    </lineage>
</organism>
<evidence type="ECO:0000256" key="2">
    <source>
        <dbReference type="SAM" id="SignalP"/>
    </source>
</evidence>
<comment type="caution">
    <text evidence="3">The sequence shown here is derived from an EMBL/GenBank/DDBJ whole genome shotgun (WGS) entry which is preliminary data.</text>
</comment>
<feature type="signal peptide" evidence="2">
    <location>
        <begin position="1"/>
        <end position="19"/>
    </location>
</feature>
<evidence type="ECO:0000256" key="1">
    <source>
        <dbReference type="SAM" id="MobiDB-lite"/>
    </source>
</evidence>
<name>A0A4Y3HSS5_9VIBR</name>
<feature type="chain" id="PRO_5021400705" evidence="2">
    <location>
        <begin position="20"/>
        <end position="484"/>
    </location>
</feature>
<feature type="region of interest" description="Disordered" evidence="1">
    <location>
        <begin position="29"/>
        <end position="48"/>
    </location>
</feature>
<dbReference type="PROSITE" id="PS51257">
    <property type="entry name" value="PROKAR_LIPOPROTEIN"/>
    <property type="match status" value="1"/>
</dbReference>